<dbReference type="EMBL" id="WOFH01000001">
    <property type="protein sequence ID" value="MUN35385.1"/>
    <property type="molecule type" value="Genomic_DNA"/>
</dbReference>
<name>A0A7K1KTM6_9ACTN</name>
<feature type="region of interest" description="Disordered" evidence="1">
    <location>
        <begin position="83"/>
        <end position="103"/>
    </location>
</feature>
<dbReference type="AlphaFoldDB" id="A0A7K1KTM6"/>
<accession>A0A7K1KTM6</accession>
<evidence type="ECO:0000256" key="1">
    <source>
        <dbReference type="SAM" id="MobiDB-lite"/>
    </source>
</evidence>
<sequence>MNDMRRRHQRRHGRGHLHERVYRREWDADRRRQAAELDRAERLWHITWSLEHRVLTAYALFDIGDQARIVSAPDPARLTAAMREAERPGIDPGSGAVTPPSSL</sequence>
<protein>
    <submittedName>
        <fullName evidence="2">Uncharacterized protein</fullName>
    </submittedName>
</protein>
<evidence type="ECO:0000313" key="3">
    <source>
        <dbReference type="Proteomes" id="UP000432015"/>
    </source>
</evidence>
<dbReference type="Proteomes" id="UP000432015">
    <property type="component" value="Unassembled WGS sequence"/>
</dbReference>
<proteinExistence type="predicted"/>
<gene>
    <name evidence="2" type="ORF">GNZ18_02030</name>
</gene>
<keyword evidence="3" id="KW-1185">Reference proteome</keyword>
<comment type="caution">
    <text evidence="2">The sequence shown here is derived from an EMBL/GenBank/DDBJ whole genome shotgun (WGS) entry which is preliminary data.</text>
</comment>
<reference evidence="2 3" key="1">
    <citation type="submission" date="2019-11" db="EMBL/GenBank/DDBJ databases">
        <authorList>
            <person name="Cao P."/>
        </authorList>
    </citation>
    <scope>NUCLEOTIDE SEQUENCE [LARGE SCALE GENOMIC DNA]</scope>
    <source>
        <strain evidence="2 3">NEAU-AAG5</strain>
    </source>
</reference>
<organism evidence="2 3">
    <name type="scientific">Actinomadura litoris</name>
    <dbReference type="NCBI Taxonomy" id="2678616"/>
    <lineage>
        <taxon>Bacteria</taxon>
        <taxon>Bacillati</taxon>
        <taxon>Actinomycetota</taxon>
        <taxon>Actinomycetes</taxon>
        <taxon>Streptosporangiales</taxon>
        <taxon>Thermomonosporaceae</taxon>
        <taxon>Actinomadura</taxon>
    </lineage>
</organism>
<evidence type="ECO:0000313" key="2">
    <source>
        <dbReference type="EMBL" id="MUN35385.1"/>
    </source>
</evidence>
<dbReference type="RefSeq" id="WP_156214338.1">
    <property type="nucleotide sequence ID" value="NZ_JAICDF010000011.1"/>
</dbReference>